<feature type="compositionally biased region" description="Low complexity" evidence="1">
    <location>
        <begin position="10"/>
        <end position="19"/>
    </location>
</feature>
<proteinExistence type="predicted"/>
<evidence type="ECO:0000313" key="2">
    <source>
        <dbReference type="EMBL" id="CAE6968058.1"/>
    </source>
</evidence>
<gene>
    <name evidence="2" type="ORF">SNAT2548_LOCUS2315</name>
</gene>
<reference evidence="2" key="1">
    <citation type="submission" date="2021-02" db="EMBL/GenBank/DDBJ databases">
        <authorList>
            <person name="Dougan E. K."/>
            <person name="Rhodes N."/>
            <person name="Thang M."/>
            <person name="Chan C."/>
        </authorList>
    </citation>
    <scope>NUCLEOTIDE SEQUENCE</scope>
</reference>
<accession>A0A812I0S4</accession>
<comment type="caution">
    <text evidence="2">The sequence shown here is derived from an EMBL/GenBank/DDBJ whole genome shotgun (WGS) entry which is preliminary data.</text>
</comment>
<organism evidence="2 3">
    <name type="scientific">Symbiodinium natans</name>
    <dbReference type="NCBI Taxonomy" id="878477"/>
    <lineage>
        <taxon>Eukaryota</taxon>
        <taxon>Sar</taxon>
        <taxon>Alveolata</taxon>
        <taxon>Dinophyceae</taxon>
        <taxon>Suessiales</taxon>
        <taxon>Symbiodiniaceae</taxon>
        <taxon>Symbiodinium</taxon>
    </lineage>
</organism>
<feature type="compositionally biased region" description="Basic residues" evidence="1">
    <location>
        <begin position="161"/>
        <end position="176"/>
    </location>
</feature>
<feature type="region of interest" description="Disordered" evidence="1">
    <location>
        <begin position="1"/>
        <end position="33"/>
    </location>
</feature>
<dbReference type="AlphaFoldDB" id="A0A812I0S4"/>
<name>A0A812I0S4_9DINO</name>
<dbReference type="Proteomes" id="UP000604046">
    <property type="component" value="Unassembled WGS sequence"/>
</dbReference>
<feature type="region of interest" description="Disordered" evidence="1">
    <location>
        <begin position="138"/>
        <end position="238"/>
    </location>
</feature>
<sequence length="253" mass="27443">MVKRVKSRAFRSTTASTKTTETERAADPNADRAREFMELQKELVSARQLLSKHKKKHERKMMRIAGAMKDHVRCQACAAYGASWHAKASLAEVLEAMALKFLNDKRQSEEAVRSSNVDPKVLSDRVWDAQMAAAARALQAKEAQKTQNEVDPAGGGGEKTKKLRAKKVPKRRKLRRERQAAQLPAQVQASPAEVEDLRAEGGARQSRGANGKGGLSGRAQSCRGEVGQPSGSHAEAGGVHALRALLRGAPAHA</sequence>
<keyword evidence="3" id="KW-1185">Reference proteome</keyword>
<dbReference type="EMBL" id="CAJNDS010000131">
    <property type="protein sequence ID" value="CAE6968058.1"/>
    <property type="molecule type" value="Genomic_DNA"/>
</dbReference>
<feature type="compositionally biased region" description="Basic and acidic residues" evidence="1">
    <location>
        <begin position="20"/>
        <end position="33"/>
    </location>
</feature>
<evidence type="ECO:0000313" key="3">
    <source>
        <dbReference type="Proteomes" id="UP000604046"/>
    </source>
</evidence>
<protein>
    <submittedName>
        <fullName evidence="2">Uncharacterized protein</fullName>
    </submittedName>
</protein>
<evidence type="ECO:0000256" key="1">
    <source>
        <dbReference type="SAM" id="MobiDB-lite"/>
    </source>
</evidence>